<evidence type="ECO:0000313" key="3">
    <source>
        <dbReference type="EMBL" id="RLE45938.1"/>
    </source>
</evidence>
<dbReference type="Gene3D" id="3.30.390.100">
    <property type="match status" value="1"/>
</dbReference>
<feature type="domain" description="DUF4213" evidence="2">
    <location>
        <begin position="21"/>
        <end position="100"/>
    </location>
</feature>
<gene>
    <name evidence="3" type="ORF">DRJ31_10600</name>
</gene>
<sequence>MGCVIKLLVDGLAKGIIDLLRKLDVDVDVADFLVGVKYSYVEVYGVKGRSLGVAITPLEDIVGLAQADVEKPSLENLSSLVASINPVEKALGIAFVNALSNYLLWNLRYVEGFDLIEVKSFIEALPSFAEEPIVVIGNMPPLVAKLQQAGFSDIAVLERNPLARRNCYPDTAAPRIIPKARTLIITGATLVNDTIDYILQLNEKAKKIIVGPTANSYPKLLLNGGIDIVASIAPVDVEKVKAVIKLGGGRWVFYKHCREYVAHSLTR</sequence>
<dbReference type="Pfam" id="PF04016">
    <property type="entry name" value="DUF364"/>
    <property type="match status" value="1"/>
</dbReference>
<dbReference type="Proteomes" id="UP000278475">
    <property type="component" value="Unassembled WGS sequence"/>
</dbReference>
<feature type="domain" description="Putative heavy-metal chelation" evidence="1">
    <location>
        <begin position="123"/>
        <end position="261"/>
    </location>
</feature>
<dbReference type="EMBL" id="QMQV01000218">
    <property type="protein sequence ID" value="RLE45938.1"/>
    <property type="molecule type" value="Genomic_DNA"/>
</dbReference>
<dbReference type="AlphaFoldDB" id="A0A497ELZ1"/>
<evidence type="ECO:0000313" key="4">
    <source>
        <dbReference type="Proteomes" id="UP000278475"/>
    </source>
</evidence>
<dbReference type="Pfam" id="PF13938">
    <property type="entry name" value="DUF4213"/>
    <property type="match status" value="1"/>
</dbReference>
<evidence type="ECO:0000259" key="2">
    <source>
        <dbReference type="Pfam" id="PF13938"/>
    </source>
</evidence>
<accession>A0A497ELZ1</accession>
<dbReference type="SUPFAM" id="SSF159713">
    <property type="entry name" value="Dhaf3308-like"/>
    <property type="match status" value="1"/>
</dbReference>
<dbReference type="InterPro" id="IPR025251">
    <property type="entry name" value="DUF4213"/>
</dbReference>
<proteinExistence type="predicted"/>
<evidence type="ECO:0008006" key="5">
    <source>
        <dbReference type="Google" id="ProtNLM"/>
    </source>
</evidence>
<evidence type="ECO:0000259" key="1">
    <source>
        <dbReference type="Pfam" id="PF04016"/>
    </source>
</evidence>
<comment type="caution">
    <text evidence="3">The sequence shown here is derived from an EMBL/GenBank/DDBJ whole genome shotgun (WGS) entry which is preliminary data.</text>
</comment>
<name>A0A497ELZ1_9CREN</name>
<reference evidence="3 4" key="1">
    <citation type="submission" date="2018-06" db="EMBL/GenBank/DDBJ databases">
        <title>Extensive metabolic versatility and redundancy in microbially diverse, dynamic hydrothermal sediments.</title>
        <authorList>
            <person name="Dombrowski N."/>
            <person name="Teske A."/>
            <person name="Baker B.J."/>
        </authorList>
    </citation>
    <scope>NUCLEOTIDE SEQUENCE [LARGE SCALE GENOMIC DNA]</scope>
    <source>
        <strain evidence="3">B66_G16</strain>
    </source>
</reference>
<protein>
    <recommendedName>
        <fullName evidence="5">Heavy-metal chelation domain-containing protein</fullName>
    </recommendedName>
</protein>
<dbReference type="InterPro" id="IPR007161">
    <property type="entry name" value="DUF364"/>
</dbReference>
<organism evidence="3 4">
    <name type="scientific">Thermoproteota archaeon</name>
    <dbReference type="NCBI Taxonomy" id="2056631"/>
    <lineage>
        <taxon>Archaea</taxon>
        <taxon>Thermoproteota</taxon>
    </lineage>
</organism>
<dbReference type="Gene3D" id="3.40.50.11590">
    <property type="match status" value="1"/>
</dbReference>